<comment type="caution">
    <text evidence="1">The sequence shown here is derived from an EMBL/GenBank/DDBJ whole genome shotgun (WGS) entry which is preliminary data.</text>
</comment>
<proteinExistence type="predicted"/>
<evidence type="ECO:0000313" key="2">
    <source>
        <dbReference type="Proteomes" id="UP000035963"/>
    </source>
</evidence>
<dbReference type="RefSeq" id="WP_047896331.1">
    <property type="nucleotide sequence ID" value="NZ_AEJF01000190.1"/>
</dbReference>
<evidence type="ECO:0000313" key="1">
    <source>
        <dbReference type="EMBL" id="KLU22048.1"/>
    </source>
</evidence>
<keyword evidence="2" id="KW-1185">Reference proteome</keyword>
<organism evidence="1 2">
    <name type="scientific">Caballeronia mineralivorans PML1(12)</name>
    <dbReference type="NCBI Taxonomy" id="908627"/>
    <lineage>
        <taxon>Bacteria</taxon>
        <taxon>Pseudomonadati</taxon>
        <taxon>Pseudomonadota</taxon>
        <taxon>Betaproteobacteria</taxon>
        <taxon>Burkholderiales</taxon>
        <taxon>Burkholderiaceae</taxon>
        <taxon>Caballeronia</taxon>
    </lineage>
</organism>
<dbReference type="PATRIC" id="fig|908627.4.peg.7275"/>
<dbReference type="AlphaFoldDB" id="A0A0J1FQM3"/>
<protein>
    <submittedName>
        <fullName evidence="1">Uncharacterized protein</fullName>
    </submittedName>
</protein>
<dbReference type="OrthoDB" id="6936714at2"/>
<gene>
    <name evidence="1" type="ORF">EOS_32575</name>
</gene>
<name>A0A0J1FQM3_9BURK</name>
<accession>A0A0J1FQM3</accession>
<reference evidence="1 2" key="1">
    <citation type="journal article" date="2015" name="Genome Announc.">
        <title>Draft Genome Sequence of Burkholderia sp. Strain PML1(12), an Ectomycorrhizosphere-Inhabiting Bacterium with Effective Mineral-Weathering Ability.</title>
        <authorList>
            <person name="Uroz S."/>
            <person name="Oger P."/>
        </authorList>
    </citation>
    <scope>NUCLEOTIDE SEQUENCE [LARGE SCALE GENOMIC DNA]</scope>
    <source>
        <strain evidence="2">PML1(12)</strain>
    </source>
</reference>
<sequence>MVTDDVSLRDVKPLRNAPTLTALNRLAKQIHSNRLTCRASWWQIQQTVCLDNAPVQKQRRTKKVLLLPAGSVRTGTAVKSSGIYVPGQGVQARVNWGTSVTTEWLEEV</sequence>
<dbReference type="EMBL" id="AEJF01000190">
    <property type="protein sequence ID" value="KLU22048.1"/>
    <property type="molecule type" value="Genomic_DNA"/>
</dbReference>
<dbReference type="Proteomes" id="UP000035963">
    <property type="component" value="Unassembled WGS sequence"/>
</dbReference>